<feature type="transmembrane region" description="Helical" evidence="8">
    <location>
        <begin position="94"/>
        <end position="117"/>
    </location>
</feature>
<reference evidence="9 10" key="1">
    <citation type="submission" date="2016-10" db="EMBL/GenBank/DDBJ databases">
        <authorList>
            <person name="de Groot N.N."/>
        </authorList>
    </citation>
    <scope>NUCLEOTIDE SEQUENCE [LARGE SCALE GENOMIC DNA]</scope>
    <source>
        <strain evidence="9 10">DSM 43794</strain>
    </source>
</reference>
<keyword evidence="6 8" id="KW-1133">Transmembrane helix</keyword>
<dbReference type="AlphaFoldDB" id="A0A1H1CNM4"/>
<evidence type="ECO:0000313" key="10">
    <source>
        <dbReference type="Proteomes" id="UP000217103"/>
    </source>
</evidence>
<organism evidence="9 10">
    <name type="scientific">Thermostaphylospora chromogena</name>
    <dbReference type="NCBI Taxonomy" id="35622"/>
    <lineage>
        <taxon>Bacteria</taxon>
        <taxon>Bacillati</taxon>
        <taxon>Actinomycetota</taxon>
        <taxon>Actinomycetes</taxon>
        <taxon>Streptosporangiales</taxon>
        <taxon>Thermomonosporaceae</taxon>
        <taxon>Thermostaphylospora</taxon>
    </lineage>
</organism>
<keyword evidence="4" id="KW-1003">Cell membrane</keyword>
<feature type="transmembrane region" description="Helical" evidence="8">
    <location>
        <begin position="168"/>
        <end position="185"/>
    </location>
</feature>
<evidence type="ECO:0000256" key="8">
    <source>
        <dbReference type="SAM" id="Phobius"/>
    </source>
</evidence>
<gene>
    <name evidence="9" type="ORF">SAMN04489764_1569</name>
</gene>
<feature type="transmembrane region" description="Helical" evidence="8">
    <location>
        <begin position="6"/>
        <end position="26"/>
    </location>
</feature>
<evidence type="ECO:0000256" key="2">
    <source>
        <dbReference type="ARBA" id="ARBA00010145"/>
    </source>
</evidence>
<keyword evidence="5 8" id="KW-0812">Transmembrane</keyword>
<accession>A0A1H1CNM4</accession>
<dbReference type="Gene3D" id="1.20.1530.20">
    <property type="match status" value="1"/>
</dbReference>
<sequence length="311" mass="32516">MSGVVGAFATLVAVALLGYLAGLLRALRPADEVTLSRLVFLIGAPALLFTTVSTADLASIFSPVLVTNLAGVLVVQAVFLIVAGLIWRRGRAELIIGTLAGSYVNAGILGISIGVYVLDDGALIVPVILFQLAVLAPIAFLLLGGVAERRSPGGASSVRRILLRPLRTPMTVAVLLGLVVAVTGLRIPDPVMRPIELVADAAVPVALLAYGLSLSGRGRMEEGGHTRDMVLVVTLKCFVQPTVAYLTGRYLLHVDDTILLAATLFAALPTAQNIYVYAVHYNAAKRLARRAVLLSTLVSIPVMTLVGGVLG</sequence>
<evidence type="ECO:0000313" key="9">
    <source>
        <dbReference type="EMBL" id="SDQ65847.1"/>
    </source>
</evidence>
<feature type="transmembrane region" description="Helical" evidence="8">
    <location>
        <begin position="258"/>
        <end position="279"/>
    </location>
</feature>
<feature type="transmembrane region" description="Helical" evidence="8">
    <location>
        <begin position="228"/>
        <end position="246"/>
    </location>
</feature>
<feature type="transmembrane region" description="Helical" evidence="8">
    <location>
        <begin position="197"/>
        <end position="216"/>
    </location>
</feature>
<evidence type="ECO:0008006" key="11">
    <source>
        <dbReference type="Google" id="ProtNLM"/>
    </source>
</evidence>
<protein>
    <recommendedName>
        <fullName evidence="11">AEC family transporter</fullName>
    </recommendedName>
</protein>
<dbReference type="InterPro" id="IPR038770">
    <property type="entry name" value="Na+/solute_symporter_sf"/>
</dbReference>
<keyword evidence="3" id="KW-0813">Transport</keyword>
<feature type="transmembrane region" description="Helical" evidence="8">
    <location>
        <begin position="291"/>
        <end position="310"/>
    </location>
</feature>
<feature type="transmembrane region" description="Helical" evidence="8">
    <location>
        <begin position="123"/>
        <end position="147"/>
    </location>
</feature>
<dbReference type="RefSeq" id="WP_093258429.1">
    <property type="nucleotide sequence ID" value="NZ_FNKK01000002.1"/>
</dbReference>
<dbReference type="OrthoDB" id="5405318at2"/>
<dbReference type="PANTHER" id="PTHR36838:SF3">
    <property type="entry name" value="TRANSPORTER AUXIN EFFLUX CARRIER EC FAMILY"/>
    <property type="match status" value="1"/>
</dbReference>
<dbReference type="GO" id="GO:0055085">
    <property type="term" value="P:transmembrane transport"/>
    <property type="evidence" value="ECO:0007669"/>
    <property type="project" value="InterPro"/>
</dbReference>
<feature type="transmembrane region" description="Helical" evidence="8">
    <location>
        <begin position="38"/>
        <end position="61"/>
    </location>
</feature>
<dbReference type="EMBL" id="FNKK01000002">
    <property type="protein sequence ID" value="SDQ65847.1"/>
    <property type="molecule type" value="Genomic_DNA"/>
</dbReference>
<feature type="transmembrane region" description="Helical" evidence="8">
    <location>
        <begin position="67"/>
        <end position="87"/>
    </location>
</feature>
<dbReference type="InterPro" id="IPR004776">
    <property type="entry name" value="Mem_transp_PIN-like"/>
</dbReference>
<evidence type="ECO:0000256" key="5">
    <source>
        <dbReference type="ARBA" id="ARBA00022692"/>
    </source>
</evidence>
<evidence type="ECO:0000256" key="7">
    <source>
        <dbReference type="ARBA" id="ARBA00023136"/>
    </source>
</evidence>
<evidence type="ECO:0000256" key="3">
    <source>
        <dbReference type="ARBA" id="ARBA00022448"/>
    </source>
</evidence>
<keyword evidence="10" id="KW-1185">Reference proteome</keyword>
<comment type="similarity">
    <text evidence="2">Belongs to the auxin efflux carrier (TC 2.A.69) family.</text>
</comment>
<evidence type="ECO:0000256" key="4">
    <source>
        <dbReference type="ARBA" id="ARBA00022475"/>
    </source>
</evidence>
<dbReference type="STRING" id="35622.SAMN04489764_1569"/>
<comment type="subcellular location">
    <subcellularLocation>
        <location evidence="1">Cell membrane</location>
        <topology evidence="1">Multi-pass membrane protein</topology>
    </subcellularLocation>
</comment>
<dbReference type="Proteomes" id="UP000217103">
    <property type="component" value="Unassembled WGS sequence"/>
</dbReference>
<evidence type="ECO:0000256" key="1">
    <source>
        <dbReference type="ARBA" id="ARBA00004651"/>
    </source>
</evidence>
<dbReference type="Pfam" id="PF03547">
    <property type="entry name" value="Mem_trans"/>
    <property type="match status" value="1"/>
</dbReference>
<dbReference type="PANTHER" id="PTHR36838">
    <property type="entry name" value="AUXIN EFFLUX CARRIER FAMILY PROTEIN"/>
    <property type="match status" value="1"/>
</dbReference>
<evidence type="ECO:0000256" key="6">
    <source>
        <dbReference type="ARBA" id="ARBA00022989"/>
    </source>
</evidence>
<keyword evidence="7 8" id="KW-0472">Membrane</keyword>
<proteinExistence type="inferred from homology"/>
<name>A0A1H1CNM4_9ACTN</name>
<dbReference type="GO" id="GO:0005886">
    <property type="term" value="C:plasma membrane"/>
    <property type="evidence" value="ECO:0007669"/>
    <property type="project" value="UniProtKB-SubCell"/>
</dbReference>